<dbReference type="OrthoDB" id="9950323at2759"/>
<dbReference type="GO" id="GO:1904115">
    <property type="term" value="C:axon cytoplasm"/>
    <property type="evidence" value="ECO:0007669"/>
    <property type="project" value="GOC"/>
</dbReference>
<dbReference type="Proteomes" id="UP001732720">
    <property type="component" value="Chromosome 9"/>
</dbReference>
<dbReference type="RefSeq" id="XP_020027091.2">
    <property type="nucleotide sequence ID" value="XM_020171502.2"/>
</dbReference>
<dbReference type="KEGG" id="ccan:109691478"/>
<keyword evidence="1" id="KW-1185">Reference proteome</keyword>
<dbReference type="Pfam" id="PF14962">
    <property type="entry name" value="AIF-MLS"/>
    <property type="match status" value="1"/>
</dbReference>
<organism evidence="2">
    <name type="scientific">Castor canadensis</name>
    <name type="common">American beaver</name>
    <dbReference type="NCBI Taxonomy" id="51338"/>
    <lineage>
        <taxon>Eukaryota</taxon>
        <taxon>Metazoa</taxon>
        <taxon>Chordata</taxon>
        <taxon>Craniata</taxon>
        <taxon>Vertebrata</taxon>
        <taxon>Euteleostomi</taxon>
        <taxon>Mammalia</taxon>
        <taxon>Eutheria</taxon>
        <taxon>Euarchontoglires</taxon>
        <taxon>Glires</taxon>
        <taxon>Rodentia</taxon>
        <taxon>Castorimorpha</taxon>
        <taxon>Castoridae</taxon>
        <taxon>Castor</taxon>
    </lineage>
</organism>
<proteinExistence type="predicted"/>
<dbReference type="GO" id="GO:0008089">
    <property type="term" value="P:anterograde axonal transport"/>
    <property type="evidence" value="ECO:0007669"/>
    <property type="project" value="InterPro"/>
</dbReference>
<dbReference type="CTD" id="84709"/>
<dbReference type="GO" id="GO:0005741">
    <property type="term" value="C:mitochondrial outer membrane"/>
    <property type="evidence" value="ECO:0007669"/>
    <property type="project" value="TreeGrafter"/>
</dbReference>
<dbReference type="InterPro" id="IPR032773">
    <property type="entry name" value="MGARP_N"/>
</dbReference>
<evidence type="ECO:0000313" key="1">
    <source>
        <dbReference type="Proteomes" id="UP001732720"/>
    </source>
</evidence>
<dbReference type="InterPro" id="IPR026093">
    <property type="entry name" value="MGARP"/>
</dbReference>
<gene>
    <name evidence="2" type="primary">Mgarp</name>
</gene>
<name>A0A8B7V536_CASCN</name>
<reference evidence="2" key="1">
    <citation type="submission" date="2025-08" db="UniProtKB">
        <authorList>
            <consortium name="RefSeq"/>
        </authorList>
    </citation>
    <scope>IDENTIFICATION</scope>
</reference>
<sequence length="238" mass="25073">MYLRRAVSKTLALPRRAPGPAPLGKDASLRRMSSSKPGPFGANMTYYLVVGVTISAGGYYTYKTVTSEQPKHTDHVTNLREKPKAELHPLPGDQETAAAAQEACSEALEVPEANAEESGAEDTAEPAAGLLEEASAWPGSAEVFPLGTTAVDAEAEPEVTEAATAEPTEVTSRMSPEVTQEPPDDAEACRTNSATGENQSPRECEEPEEELQGDSEPSAGLELQEEAQEGSGVTSEQG</sequence>
<protein>
    <submittedName>
        <fullName evidence="2">Protein MGARP</fullName>
    </submittedName>
</protein>
<evidence type="ECO:0000313" key="2">
    <source>
        <dbReference type="RefSeq" id="XP_020027091.2"/>
    </source>
</evidence>
<dbReference type="PANTHER" id="PTHR22910">
    <property type="entry name" value="PROTEIN MGARP"/>
    <property type="match status" value="1"/>
</dbReference>
<accession>A0A8B7V536</accession>
<dbReference type="PANTHER" id="PTHR22910:SF6">
    <property type="entry name" value="PROTEIN MGARP"/>
    <property type="match status" value="1"/>
</dbReference>